<reference evidence="9 10" key="1">
    <citation type="journal article" date="2014" name="PLoS ONE">
        <title>Genome Sequence of Candidatus Nitrososphaera evergladensis from Group I.1b Enriched from Everglades Soil Reveals Novel Genomic Features of the Ammonia-Oxidizing Archaea.</title>
        <authorList>
            <person name="Zhalnina K.V."/>
            <person name="Dias R."/>
            <person name="Leonard M.T."/>
            <person name="Dorr de Quadros P."/>
            <person name="Camargo F.A."/>
            <person name="Drew J.C."/>
            <person name="Farmerie W.G."/>
            <person name="Daroub S.H."/>
            <person name="Triplett E.W."/>
        </authorList>
    </citation>
    <scope>NUCLEOTIDE SEQUENCE [LARGE SCALE GENOMIC DNA]</scope>
    <source>
        <strain evidence="9 10">SR1</strain>
    </source>
</reference>
<dbReference type="GO" id="GO:0015031">
    <property type="term" value="P:protein transport"/>
    <property type="evidence" value="ECO:0007669"/>
    <property type="project" value="UniProtKB-KW"/>
</dbReference>
<dbReference type="RefSeq" id="WP_226987153.1">
    <property type="nucleotide sequence ID" value="NZ_CP007174.1"/>
</dbReference>
<gene>
    <name evidence="9" type="ORF">NTE_00825</name>
</gene>
<dbReference type="HOGENOM" id="CLU_086034_3_2_2"/>
<evidence type="ECO:0000256" key="8">
    <source>
        <dbReference type="SAM" id="Phobius"/>
    </source>
</evidence>
<evidence type="ECO:0000256" key="6">
    <source>
        <dbReference type="ARBA" id="ARBA00023010"/>
    </source>
</evidence>
<keyword evidence="5 8" id="KW-1133">Transmembrane helix</keyword>
<protein>
    <submittedName>
        <fullName evidence="9">Sec-independent protein translocase TatA</fullName>
    </submittedName>
</protein>
<keyword evidence="6" id="KW-0811">Translocation</keyword>
<evidence type="ECO:0000256" key="4">
    <source>
        <dbReference type="ARBA" id="ARBA00022927"/>
    </source>
</evidence>
<comment type="subcellular location">
    <subcellularLocation>
        <location evidence="1">Membrane</location>
        <topology evidence="1">Single-pass membrane protein</topology>
    </subcellularLocation>
</comment>
<dbReference type="Pfam" id="PF02416">
    <property type="entry name" value="TatA_B_E"/>
    <property type="match status" value="1"/>
</dbReference>
<name>A0A075MNV9_9ARCH</name>
<keyword evidence="2" id="KW-0813">Transport</keyword>
<keyword evidence="3 8" id="KW-0812">Transmembrane</keyword>
<evidence type="ECO:0000256" key="1">
    <source>
        <dbReference type="ARBA" id="ARBA00004167"/>
    </source>
</evidence>
<evidence type="ECO:0000256" key="5">
    <source>
        <dbReference type="ARBA" id="ARBA00022989"/>
    </source>
</evidence>
<dbReference type="InterPro" id="IPR003369">
    <property type="entry name" value="TatA/B/E"/>
</dbReference>
<dbReference type="Proteomes" id="UP000028194">
    <property type="component" value="Chromosome"/>
</dbReference>
<evidence type="ECO:0000256" key="7">
    <source>
        <dbReference type="ARBA" id="ARBA00023136"/>
    </source>
</evidence>
<sequence>MAEGISSLIMQFGGLGGAEWIFIIIAIVVVFFGVKKIPEIARSFGKASAEYEKAKIEAKRELQQYKNQENNRVGREKLEEIADSLGINYTNKNDDELRAAIDVELNKSTKK</sequence>
<dbReference type="EMBL" id="CP007174">
    <property type="protein sequence ID" value="AIF82903.1"/>
    <property type="molecule type" value="Genomic_DNA"/>
</dbReference>
<evidence type="ECO:0000313" key="10">
    <source>
        <dbReference type="Proteomes" id="UP000028194"/>
    </source>
</evidence>
<accession>A0A075MNV9</accession>
<dbReference type="PANTHER" id="PTHR42982">
    <property type="entry name" value="SEC-INDEPENDENT PROTEIN TRANSLOCASE PROTEIN TATA"/>
    <property type="match status" value="1"/>
</dbReference>
<keyword evidence="7 8" id="KW-0472">Membrane</keyword>
<evidence type="ECO:0000256" key="2">
    <source>
        <dbReference type="ARBA" id="ARBA00022448"/>
    </source>
</evidence>
<dbReference type="PANTHER" id="PTHR42982:SF1">
    <property type="entry name" value="SEC-INDEPENDENT PROTEIN TRANSLOCASE PROTEIN TATA"/>
    <property type="match status" value="1"/>
</dbReference>
<dbReference type="AlphaFoldDB" id="A0A075MNV9"/>
<dbReference type="Gene3D" id="1.20.5.3310">
    <property type="match status" value="1"/>
</dbReference>
<dbReference type="GO" id="GO:0016020">
    <property type="term" value="C:membrane"/>
    <property type="evidence" value="ECO:0007669"/>
    <property type="project" value="UniProtKB-ARBA"/>
</dbReference>
<keyword evidence="10" id="KW-1185">Reference proteome</keyword>
<dbReference type="KEGG" id="nev:NTE_00825"/>
<feature type="transmembrane region" description="Helical" evidence="8">
    <location>
        <begin position="12"/>
        <end position="34"/>
    </location>
</feature>
<organism evidence="9 10">
    <name type="scientific">Candidatus Nitrososphaera evergladensis SR1</name>
    <dbReference type="NCBI Taxonomy" id="1459636"/>
    <lineage>
        <taxon>Archaea</taxon>
        <taxon>Nitrososphaerota</taxon>
        <taxon>Nitrososphaeria</taxon>
        <taxon>Nitrososphaerales</taxon>
        <taxon>Nitrososphaeraceae</taxon>
        <taxon>Nitrososphaera</taxon>
    </lineage>
</organism>
<keyword evidence="4" id="KW-0653">Protein transport</keyword>
<dbReference type="GeneID" id="41596669"/>
<evidence type="ECO:0000313" key="9">
    <source>
        <dbReference type="EMBL" id="AIF82903.1"/>
    </source>
</evidence>
<dbReference type="eggNOG" id="arCOG02694">
    <property type="taxonomic scope" value="Archaea"/>
</dbReference>
<dbReference type="STRING" id="1459636.NTE_00825"/>
<proteinExistence type="predicted"/>
<evidence type="ECO:0000256" key="3">
    <source>
        <dbReference type="ARBA" id="ARBA00022692"/>
    </source>
</evidence>